<organism evidence="1">
    <name type="scientific">Cucumis melo</name>
    <name type="common">Muskmelon</name>
    <dbReference type="NCBI Taxonomy" id="3656"/>
    <lineage>
        <taxon>Eukaryota</taxon>
        <taxon>Viridiplantae</taxon>
        <taxon>Streptophyta</taxon>
        <taxon>Embryophyta</taxon>
        <taxon>Tracheophyta</taxon>
        <taxon>Spermatophyta</taxon>
        <taxon>Magnoliopsida</taxon>
        <taxon>eudicotyledons</taxon>
        <taxon>Gunneridae</taxon>
        <taxon>Pentapetalae</taxon>
        <taxon>rosids</taxon>
        <taxon>fabids</taxon>
        <taxon>Cucurbitales</taxon>
        <taxon>Cucurbitaceae</taxon>
        <taxon>Benincaseae</taxon>
        <taxon>Cucumis</taxon>
    </lineage>
</organism>
<proteinExistence type="predicted"/>
<dbReference type="AlphaFoldDB" id="A0A9I9E4S5"/>
<protein>
    <submittedName>
        <fullName evidence="1">Uncharacterized protein</fullName>
    </submittedName>
</protein>
<dbReference type="EnsemblPlants" id="MELO3C028741.2.1">
    <property type="protein sequence ID" value="MELO3C028741.2.1"/>
    <property type="gene ID" value="MELO3C028741.2"/>
</dbReference>
<accession>A0A9I9E4S5</accession>
<reference evidence="1" key="1">
    <citation type="submission" date="2023-03" db="UniProtKB">
        <authorList>
            <consortium name="EnsemblPlants"/>
        </authorList>
    </citation>
    <scope>IDENTIFICATION</scope>
</reference>
<name>A0A9I9E4S5_CUCME</name>
<dbReference type="Gramene" id="MELO3C028741.2.1">
    <property type="protein sequence ID" value="MELO3C028741.2.1"/>
    <property type="gene ID" value="MELO3C028741.2"/>
</dbReference>
<evidence type="ECO:0000313" key="1">
    <source>
        <dbReference type="EnsemblPlants" id="MELO3C028741.2.1"/>
    </source>
</evidence>
<sequence length="42" mass="4379">MSAPTGVCPRSSDHRCRISTNPAAAVTISHLHGPCCIIHPSP</sequence>